<dbReference type="FunFam" id="1.10.10.60:FF:000137">
    <property type="entry name" value="MYB DNA binding protein"/>
    <property type="match status" value="1"/>
</dbReference>
<keyword evidence="3" id="KW-0131">Cell cycle</keyword>
<evidence type="ECO:0000256" key="1">
    <source>
        <dbReference type="ARBA" id="ARBA00023125"/>
    </source>
</evidence>
<feature type="compositionally biased region" description="Polar residues" evidence="4">
    <location>
        <begin position="187"/>
        <end position="215"/>
    </location>
</feature>
<evidence type="ECO:0000256" key="4">
    <source>
        <dbReference type="SAM" id="MobiDB-lite"/>
    </source>
</evidence>
<evidence type="ECO:0000256" key="3">
    <source>
        <dbReference type="ARBA" id="ARBA00023306"/>
    </source>
</evidence>
<dbReference type="InterPro" id="IPR052833">
    <property type="entry name" value="Telomeric_DNA-bd_trans-reg"/>
</dbReference>
<feature type="domain" description="Myb-like" evidence="5">
    <location>
        <begin position="967"/>
        <end position="1019"/>
    </location>
</feature>
<dbReference type="InterPro" id="IPR009057">
    <property type="entry name" value="Homeodomain-like_sf"/>
</dbReference>
<feature type="compositionally biased region" description="Polar residues" evidence="4">
    <location>
        <begin position="508"/>
        <end position="522"/>
    </location>
</feature>
<evidence type="ECO:0000259" key="6">
    <source>
        <dbReference type="PROSITE" id="PS51294"/>
    </source>
</evidence>
<feature type="domain" description="HTH myb-type" evidence="6">
    <location>
        <begin position="967"/>
        <end position="1023"/>
    </location>
</feature>
<dbReference type="CDD" id="cd11660">
    <property type="entry name" value="SANT_TRF"/>
    <property type="match status" value="1"/>
</dbReference>
<dbReference type="PROSITE" id="PS50090">
    <property type="entry name" value="MYB_LIKE"/>
    <property type="match status" value="1"/>
</dbReference>
<organism evidence="7 8">
    <name type="scientific">Babjeviella inositovora NRRL Y-12698</name>
    <dbReference type="NCBI Taxonomy" id="984486"/>
    <lineage>
        <taxon>Eukaryota</taxon>
        <taxon>Fungi</taxon>
        <taxon>Dikarya</taxon>
        <taxon>Ascomycota</taxon>
        <taxon>Saccharomycotina</taxon>
        <taxon>Pichiomycetes</taxon>
        <taxon>Serinales incertae sedis</taxon>
        <taxon>Babjeviella</taxon>
    </lineage>
</organism>
<protein>
    <submittedName>
        <fullName evidence="7">Uncharacterized protein</fullName>
    </submittedName>
</protein>
<dbReference type="Gene3D" id="1.10.10.60">
    <property type="entry name" value="Homeodomain-like"/>
    <property type="match status" value="1"/>
</dbReference>
<dbReference type="Pfam" id="PF08558">
    <property type="entry name" value="TRF"/>
    <property type="match status" value="1"/>
</dbReference>
<evidence type="ECO:0000259" key="5">
    <source>
        <dbReference type="PROSITE" id="PS50090"/>
    </source>
</evidence>
<dbReference type="RefSeq" id="XP_018984145.1">
    <property type="nucleotide sequence ID" value="XM_019129381.1"/>
</dbReference>
<dbReference type="PANTHER" id="PTHR47807:SF1">
    <property type="entry name" value="PROTEIN TBF1"/>
    <property type="match status" value="1"/>
</dbReference>
<evidence type="ECO:0000313" key="7">
    <source>
        <dbReference type="EMBL" id="ODQ78817.1"/>
    </source>
</evidence>
<feature type="region of interest" description="Disordered" evidence="4">
    <location>
        <begin position="442"/>
        <end position="524"/>
    </location>
</feature>
<dbReference type="InterPro" id="IPR017930">
    <property type="entry name" value="Myb_dom"/>
</dbReference>
<dbReference type="STRING" id="984486.A0A1E3QPA8"/>
<evidence type="ECO:0000313" key="8">
    <source>
        <dbReference type="Proteomes" id="UP000094336"/>
    </source>
</evidence>
<dbReference type="Pfam" id="PF00249">
    <property type="entry name" value="Myb_DNA-binding"/>
    <property type="match status" value="1"/>
</dbReference>
<keyword evidence="2" id="KW-0539">Nucleus</keyword>
<dbReference type="GeneID" id="30147234"/>
<dbReference type="OrthoDB" id="3366990at2759"/>
<dbReference type="InterPro" id="IPR013867">
    <property type="entry name" value="Telomere_rpt-bd_fac_dimer_dom"/>
</dbReference>
<dbReference type="AlphaFoldDB" id="A0A1E3QPA8"/>
<evidence type="ECO:0000256" key="2">
    <source>
        <dbReference type="ARBA" id="ARBA00023242"/>
    </source>
</evidence>
<dbReference type="GO" id="GO:0003691">
    <property type="term" value="F:double-stranded telomeric DNA binding"/>
    <property type="evidence" value="ECO:0007669"/>
    <property type="project" value="TreeGrafter"/>
</dbReference>
<feature type="region of interest" description="Disordered" evidence="4">
    <location>
        <begin position="183"/>
        <end position="224"/>
    </location>
</feature>
<keyword evidence="1" id="KW-0238">DNA-binding</keyword>
<dbReference type="InterPro" id="IPR001005">
    <property type="entry name" value="SANT/Myb"/>
</dbReference>
<sequence length="1067" mass="117207">MDHDFLFEQAEHEGLFDVGTSETLSGSSDVINAFHKAFSESMLGNHAELSQANAFEAKTGAMEFQEGTENLEAFHEALAREIADEISHSVEASQLEAVEFQEASQPEAIEFQSGFSTGQELETRTENTMESQGYAGSQFMGGMSHTQLMQEHTENEAMGVPEVSQRDDLPVIEETKETIRIGESKATAISKSESENNLQYENESVAESQPETSPNEAARSLPDIAQPTETVETTIQDTIPKALSDVTETPNSQTESGKTKAAVPGVLAVTSQADAPKIGEVESLNDQIVETIALAQVTERPVLVEETDRESLSMEGEASIQEASDISTQPEVPTGSVAAQLEIPVESVAVTHPAVAEIVAHEPQDVIMEEANNTHEVPDVKQEIETRPLSIGEPAAMDILQELPTEVTAVVEIPEASEVRADVSEAAGEVTVAVTTNTTADLPVTSIDDPSTITVEPNDHPQPTEGALATNDGDSPHEPGVSQKIDEPARADQTSGIPPNPPVMTDESALNTSSSPPTTNLFESEDHRKELYGFNYVADESQKEPKPNEDSLLGMSENEQLHYIASHLELATQANKKDNYLSFIPAHSELLTNKDNAALSAYSTLTQTETYLSVTSLSSQLAALPLTLLAPTVLPSRMQLLINSIPALDNLATQILRIVAINPYGKVLEFVRKKDELLDGINFRDLIDCFEYTKRQYGGEETPFLTVENVCPGLWQSGGVAPAFLRGKEEVIESCLRKANLATFLGATLGMIEVGFFWLNEFFLDVFCPASTFGIHGPVQAYSASNGVGRFLKPQAGLFLELKTQAYISAVSDNDREETDGDRSREEILDDIFAPDLDKLLVERRGAKLLTPAEQDFLERCASRRENLLLSPPGEDLAERYEWVLFLKELFEYVGKNIGSLVWGRKGRHFNATPSVAIRDGWWSKTTLEPSPPAAASKSRAEETPPEFTESMDYQSLFSSTAQPSKIKHLARRPWSKEEQDALREALELKGPHWAQILELFGAGGKISEALKNRTQVQLKDKARNWKMFYLKTGKEVPFYLQQVTGDLDRDDKLKLTNKNKVRNTYT</sequence>
<feature type="compositionally biased region" description="Polar residues" evidence="4">
    <location>
        <begin position="321"/>
        <end position="331"/>
    </location>
</feature>
<dbReference type="EMBL" id="KV454434">
    <property type="protein sequence ID" value="ODQ78817.1"/>
    <property type="molecule type" value="Genomic_DNA"/>
</dbReference>
<gene>
    <name evidence="7" type="ORF">BABINDRAFT_162499</name>
</gene>
<dbReference type="PANTHER" id="PTHR47807">
    <property type="entry name" value="PROTEIN TBF1"/>
    <property type="match status" value="1"/>
</dbReference>
<accession>A0A1E3QPA8</accession>
<keyword evidence="8" id="KW-1185">Reference proteome</keyword>
<dbReference type="Proteomes" id="UP000094336">
    <property type="component" value="Unassembled WGS sequence"/>
</dbReference>
<dbReference type="SUPFAM" id="SSF46689">
    <property type="entry name" value="Homeodomain-like"/>
    <property type="match status" value="1"/>
</dbReference>
<reference evidence="8" key="1">
    <citation type="submission" date="2016-05" db="EMBL/GenBank/DDBJ databases">
        <title>Comparative genomics of biotechnologically important yeasts.</title>
        <authorList>
            <consortium name="DOE Joint Genome Institute"/>
            <person name="Riley R."/>
            <person name="Haridas S."/>
            <person name="Wolfe K.H."/>
            <person name="Lopes M.R."/>
            <person name="Hittinger C.T."/>
            <person name="Goker M."/>
            <person name="Salamov A."/>
            <person name="Wisecaver J."/>
            <person name="Long T.M."/>
            <person name="Aerts A.L."/>
            <person name="Barry K."/>
            <person name="Choi C."/>
            <person name="Clum A."/>
            <person name="Coughlan A.Y."/>
            <person name="Deshpande S."/>
            <person name="Douglass A.P."/>
            <person name="Hanson S.J."/>
            <person name="Klenk H.-P."/>
            <person name="Labutti K."/>
            <person name="Lapidus A."/>
            <person name="Lindquist E."/>
            <person name="Lipzen A."/>
            <person name="Meier-Kolthoff J.P."/>
            <person name="Ohm R.A."/>
            <person name="Otillar R.P."/>
            <person name="Pangilinan J."/>
            <person name="Peng Y."/>
            <person name="Rokas A."/>
            <person name="Rosa C.A."/>
            <person name="Scheuner C."/>
            <person name="Sibirny A.A."/>
            <person name="Slot J.C."/>
            <person name="Stielow J.B."/>
            <person name="Sun H."/>
            <person name="Kurtzman C.P."/>
            <person name="Blackwell M."/>
            <person name="Grigoriev I.V."/>
            <person name="Jeffries T.W."/>
        </authorList>
    </citation>
    <scope>NUCLEOTIDE SEQUENCE [LARGE SCALE GENOMIC DNA]</scope>
    <source>
        <strain evidence="8">NRRL Y-12698</strain>
    </source>
</reference>
<dbReference type="PROSITE" id="PS51294">
    <property type="entry name" value="HTH_MYB"/>
    <property type="match status" value="1"/>
</dbReference>
<feature type="region of interest" description="Disordered" evidence="4">
    <location>
        <begin position="307"/>
        <end position="331"/>
    </location>
</feature>
<dbReference type="SMART" id="SM00717">
    <property type="entry name" value="SANT"/>
    <property type="match status" value="1"/>
</dbReference>
<proteinExistence type="predicted"/>
<dbReference type="GO" id="GO:0042803">
    <property type="term" value="F:protein homodimerization activity"/>
    <property type="evidence" value="ECO:0007669"/>
    <property type="project" value="InterPro"/>
</dbReference>
<name>A0A1E3QPA8_9ASCO</name>
<dbReference type="GO" id="GO:0010833">
    <property type="term" value="P:telomere maintenance via telomere lengthening"/>
    <property type="evidence" value="ECO:0007669"/>
    <property type="project" value="TreeGrafter"/>
</dbReference>